<dbReference type="InterPro" id="IPR036388">
    <property type="entry name" value="WH-like_DNA-bd_sf"/>
</dbReference>
<feature type="domain" description="HTH gntR-type" evidence="4">
    <location>
        <begin position="17"/>
        <end position="85"/>
    </location>
</feature>
<dbReference type="SUPFAM" id="SSF48008">
    <property type="entry name" value="GntR ligand-binding domain-like"/>
    <property type="match status" value="1"/>
</dbReference>
<dbReference type="SMART" id="SM00345">
    <property type="entry name" value="HTH_GNTR"/>
    <property type="match status" value="1"/>
</dbReference>
<dbReference type="InterPro" id="IPR008920">
    <property type="entry name" value="TF_FadR/GntR_C"/>
</dbReference>
<dbReference type="GO" id="GO:0003677">
    <property type="term" value="F:DNA binding"/>
    <property type="evidence" value="ECO:0007669"/>
    <property type="project" value="UniProtKB-KW"/>
</dbReference>
<evidence type="ECO:0000256" key="3">
    <source>
        <dbReference type="ARBA" id="ARBA00023163"/>
    </source>
</evidence>
<dbReference type="Pfam" id="PF00392">
    <property type="entry name" value="GntR"/>
    <property type="match status" value="1"/>
</dbReference>
<dbReference type="Gene3D" id="1.10.10.10">
    <property type="entry name" value="Winged helix-like DNA-binding domain superfamily/Winged helix DNA-binding domain"/>
    <property type="match status" value="1"/>
</dbReference>
<dbReference type="CDD" id="cd07377">
    <property type="entry name" value="WHTH_GntR"/>
    <property type="match status" value="1"/>
</dbReference>
<proteinExistence type="predicted"/>
<dbReference type="PRINTS" id="PR00035">
    <property type="entry name" value="HTHGNTR"/>
</dbReference>
<dbReference type="SMART" id="SM00895">
    <property type="entry name" value="FCD"/>
    <property type="match status" value="1"/>
</dbReference>
<keyword evidence="3" id="KW-0804">Transcription</keyword>
<evidence type="ECO:0000256" key="2">
    <source>
        <dbReference type="ARBA" id="ARBA00023125"/>
    </source>
</evidence>
<dbReference type="InterPro" id="IPR036390">
    <property type="entry name" value="WH_DNA-bd_sf"/>
</dbReference>
<evidence type="ECO:0000256" key="1">
    <source>
        <dbReference type="ARBA" id="ARBA00023015"/>
    </source>
</evidence>
<dbReference type="SUPFAM" id="SSF46785">
    <property type="entry name" value="Winged helix' DNA-binding domain"/>
    <property type="match status" value="1"/>
</dbReference>
<dbReference type="EMBL" id="JAESVA010000006">
    <property type="protein sequence ID" value="MCB8882252.1"/>
    <property type="molecule type" value="Genomic_DNA"/>
</dbReference>
<dbReference type="RefSeq" id="WP_227308915.1">
    <property type="nucleotide sequence ID" value="NZ_JAESVA010000006.1"/>
</dbReference>
<evidence type="ECO:0000259" key="4">
    <source>
        <dbReference type="PROSITE" id="PS50949"/>
    </source>
</evidence>
<dbReference type="InterPro" id="IPR011711">
    <property type="entry name" value="GntR_C"/>
</dbReference>
<sequence length="242" mass="26562">MTVDRPLSEVKVGLTKRTMREQIADKITAMIVAGLLRPDDELPSERDLAVTLGVSRETVRGAVQCLAALGMVEIAQGSRSRVVDMARWAKHPPRDADIQRYTALEVHNARCLVEVAGARTAALSITPSALGRLHQLVQQQKTMVGDPVSFQISDMEFHTTIYEASSNRLLTAFLTDIYGYALDMRRRALLVPHAVQKSLKDHEAILFAIDRGDADGAAAAMSTHLARVHRTTQASRRLSATP</sequence>
<dbReference type="InterPro" id="IPR000524">
    <property type="entry name" value="Tscrpt_reg_HTH_GntR"/>
</dbReference>
<comment type="caution">
    <text evidence="5">The sequence shown here is derived from an EMBL/GenBank/DDBJ whole genome shotgun (WGS) entry which is preliminary data.</text>
</comment>
<reference evidence="5 6" key="1">
    <citation type="journal article" date="2021" name="Microorganisms">
        <title>Acidisoma silvae sp. nov. and Acidisomacellulosilytica sp. nov., Two Acidophilic Bacteria Isolated from Decaying Wood, Hydrolyzing Cellulose and Producing Poly-3-hydroxybutyrate.</title>
        <authorList>
            <person name="Mieszkin S."/>
            <person name="Pouder E."/>
            <person name="Uroz S."/>
            <person name="Simon-Colin C."/>
            <person name="Alain K."/>
        </authorList>
    </citation>
    <scope>NUCLEOTIDE SEQUENCE [LARGE SCALE GENOMIC DNA]</scope>
    <source>
        <strain evidence="5 6">HW T5.17</strain>
    </source>
</reference>
<dbReference type="PANTHER" id="PTHR43537">
    <property type="entry name" value="TRANSCRIPTIONAL REGULATOR, GNTR FAMILY"/>
    <property type="match status" value="1"/>
</dbReference>
<organism evidence="5 6">
    <name type="scientific">Acidisoma cellulosilyticum</name>
    <dbReference type="NCBI Taxonomy" id="2802395"/>
    <lineage>
        <taxon>Bacteria</taxon>
        <taxon>Pseudomonadati</taxon>
        <taxon>Pseudomonadota</taxon>
        <taxon>Alphaproteobacteria</taxon>
        <taxon>Acetobacterales</taxon>
        <taxon>Acidocellaceae</taxon>
        <taxon>Acidisoma</taxon>
    </lineage>
</organism>
<keyword evidence="6" id="KW-1185">Reference proteome</keyword>
<name>A0A963Z5H8_9PROT</name>
<keyword evidence="2" id="KW-0238">DNA-binding</keyword>
<dbReference type="GO" id="GO:0003700">
    <property type="term" value="F:DNA-binding transcription factor activity"/>
    <property type="evidence" value="ECO:0007669"/>
    <property type="project" value="InterPro"/>
</dbReference>
<protein>
    <submittedName>
        <fullName evidence="5">FadR family transcriptional regulator</fullName>
    </submittedName>
</protein>
<evidence type="ECO:0000313" key="5">
    <source>
        <dbReference type="EMBL" id="MCB8882252.1"/>
    </source>
</evidence>
<dbReference type="Proteomes" id="UP000721844">
    <property type="component" value="Unassembled WGS sequence"/>
</dbReference>
<dbReference type="AlphaFoldDB" id="A0A963Z5H8"/>
<accession>A0A963Z5H8</accession>
<dbReference type="PROSITE" id="PS50949">
    <property type="entry name" value="HTH_GNTR"/>
    <property type="match status" value="1"/>
</dbReference>
<dbReference type="PANTHER" id="PTHR43537:SF5">
    <property type="entry name" value="UXU OPERON TRANSCRIPTIONAL REGULATOR"/>
    <property type="match status" value="1"/>
</dbReference>
<evidence type="ECO:0000313" key="6">
    <source>
        <dbReference type="Proteomes" id="UP000721844"/>
    </source>
</evidence>
<keyword evidence="1" id="KW-0805">Transcription regulation</keyword>
<gene>
    <name evidence="5" type="ORF">ACELLULO517_18540</name>
</gene>
<dbReference type="Pfam" id="PF07729">
    <property type="entry name" value="FCD"/>
    <property type="match status" value="1"/>
</dbReference>
<dbReference type="Gene3D" id="1.20.120.530">
    <property type="entry name" value="GntR ligand-binding domain-like"/>
    <property type="match status" value="1"/>
</dbReference>